<evidence type="ECO:0000256" key="3">
    <source>
        <dbReference type="ARBA" id="ARBA00022692"/>
    </source>
</evidence>
<evidence type="ECO:0000256" key="6">
    <source>
        <dbReference type="SAM" id="Phobius"/>
    </source>
</evidence>
<dbReference type="Pfam" id="PF02683">
    <property type="entry name" value="DsbD_TM"/>
    <property type="match status" value="1"/>
</dbReference>
<dbReference type="GO" id="GO:0017004">
    <property type="term" value="P:cytochrome complex assembly"/>
    <property type="evidence" value="ECO:0007669"/>
    <property type="project" value="InterPro"/>
</dbReference>
<evidence type="ECO:0000313" key="9">
    <source>
        <dbReference type="Proteomes" id="UP000569914"/>
    </source>
</evidence>
<keyword evidence="9" id="KW-1185">Reference proteome</keyword>
<accession>A0A7Y9IAQ3</accession>
<organism evidence="8 9">
    <name type="scientific">Microlunatus parietis</name>
    <dbReference type="NCBI Taxonomy" id="682979"/>
    <lineage>
        <taxon>Bacteria</taxon>
        <taxon>Bacillati</taxon>
        <taxon>Actinomycetota</taxon>
        <taxon>Actinomycetes</taxon>
        <taxon>Propionibacteriales</taxon>
        <taxon>Propionibacteriaceae</taxon>
        <taxon>Microlunatus</taxon>
    </lineage>
</organism>
<comment type="caution">
    <text evidence="8">The sequence shown here is derived from an EMBL/GenBank/DDBJ whole genome shotgun (WGS) entry which is preliminary data.</text>
</comment>
<evidence type="ECO:0000313" key="8">
    <source>
        <dbReference type="EMBL" id="NYE73210.1"/>
    </source>
</evidence>
<feature type="transmembrane region" description="Helical" evidence="6">
    <location>
        <begin position="12"/>
        <end position="33"/>
    </location>
</feature>
<feature type="transmembrane region" description="Helical" evidence="6">
    <location>
        <begin position="100"/>
        <end position="122"/>
    </location>
</feature>
<keyword evidence="3 6" id="KW-0812">Transmembrane</keyword>
<feature type="transmembrane region" description="Helical" evidence="6">
    <location>
        <begin position="134"/>
        <end position="151"/>
    </location>
</feature>
<sequence length="251" mass="25847">MFDLGGWAASTMGGSMLLAVPVALLAGLVSFFSPCVVPLVPGYLAYTSGVGAADVLAGKGRGRLIAGASLFVLGIAVVYVIIGAVVGSAGVALLQYRDPINRVIGVGLILLGLIFTGLPGIAQRTLRTDWRPRVGVAAAPLLGGVFALGWTPCMGPTLGAVLGLAWNQQTAVRGALLTFVFTLGLGLPFIAAAVAYGRMARAIDAVRRHQVAIMRIGGGLMIVVGLLMATGLWKLITEWLLQWAGGFLPAL</sequence>
<dbReference type="PANTHER" id="PTHR31272">
    <property type="entry name" value="CYTOCHROME C-TYPE BIOGENESIS PROTEIN HI_1454-RELATED"/>
    <property type="match status" value="1"/>
</dbReference>
<feature type="domain" description="Cytochrome C biogenesis protein transmembrane" evidence="7">
    <location>
        <begin position="17"/>
        <end position="228"/>
    </location>
</feature>
<comment type="subcellular location">
    <subcellularLocation>
        <location evidence="1">Membrane</location>
        <topology evidence="1">Multi-pass membrane protein</topology>
    </subcellularLocation>
</comment>
<name>A0A7Y9IAQ3_9ACTN</name>
<feature type="transmembrane region" description="Helical" evidence="6">
    <location>
        <begin position="39"/>
        <end position="58"/>
    </location>
</feature>
<feature type="transmembrane region" description="Helical" evidence="6">
    <location>
        <begin position="216"/>
        <end position="236"/>
    </location>
</feature>
<comment type="similarity">
    <text evidence="2">Belongs to the DsbD family.</text>
</comment>
<feature type="transmembrane region" description="Helical" evidence="6">
    <location>
        <begin position="70"/>
        <end position="94"/>
    </location>
</feature>
<dbReference type="PANTHER" id="PTHR31272:SF4">
    <property type="entry name" value="CYTOCHROME C-TYPE BIOGENESIS PROTEIN HI_1454-RELATED"/>
    <property type="match status" value="1"/>
</dbReference>
<protein>
    <submittedName>
        <fullName evidence="8">Cytochrome c-type biogenesis protein</fullName>
    </submittedName>
</protein>
<dbReference type="EMBL" id="JACCBU010000001">
    <property type="protein sequence ID" value="NYE73210.1"/>
    <property type="molecule type" value="Genomic_DNA"/>
</dbReference>
<evidence type="ECO:0000256" key="1">
    <source>
        <dbReference type="ARBA" id="ARBA00004141"/>
    </source>
</evidence>
<proteinExistence type="inferred from homology"/>
<dbReference type="GO" id="GO:0016020">
    <property type="term" value="C:membrane"/>
    <property type="evidence" value="ECO:0007669"/>
    <property type="project" value="UniProtKB-SubCell"/>
</dbReference>
<feature type="transmembrane region" description="Helical" evidence="6">
    <location>
        <begin position="171"/>
        <end position="196"/>
    </location>
</feature>
<keyword evidence="4 6" id="KW-1133">Transmembrane helix</keyword>
<reference evidence="8 9" key="1">
    <citation type="submission" date="2020-07" db="EMBL/GenBank/DDBJ databases">
        <title>Sequencing the genomes of 1000 actinobacteria strains.</title>
        <authorList>
            <person name="Klenk H.-P."/>
        </authorList>
    </citation>
    <scope>NUCLEOTIDE SEQUENCE [LARGE SCALE GENOMIC DNA]</scope>
    <source>
        <strain evidence="8 9">DSM 22083</strain>
    </source>
</reference>
<dbReference type="RefSeq" id="WP_179754539.1">
    <property type="nucleotide sequence ID" value="NZ_JACCBU010000001.1"/>
</dbReference>
<evidence type="ECO:0000256" key="5">
    <source>
        <dbReference type="ARBA" id="ARBA00023136"/>
    </source>
</evidence>
<dbReference type="InterPro" id="IPR003834">
    <property type="entry name" value="Cyt_c_assmbl_TM_dom"/>
</dbReference>
<dbReference type="AlphaFoldDB" id="A0A7Y9IAQ3"/>
<evidence type="ECO:0000256" key="2">
    <source>
        <dbReference type="ARBA" id="ARBA00006143"/>
    </source>
</evidence>
<evidence type="ECO:0000256" key="4">
    <source>
        <dbReference type="ARBA" id="ARBA00022989"/>
    </source>
</evidence>
<keyword evidence="5 6" id="KW-0472">Membrane</keyword>
<dbReference type="InterPro" id="IPR051790">
    <property type="entry name" value="Cytochrome_c-biogenesis_DsbD"/>
</dbReference>
<evidence type="ECO:0000259" key="7">
    <source>
        <dbReference type="Pfam" id="PF02683"/>
    </source>
</evidence>
<gene>
    <name evidence="8" type="ORF">BKA15_004539</name>
</gene>
<dbReference type="Proteomes" id="UP000569914">
    <property type="component" value="Unassembled WGS sequence"/>
</dbReference>